<dbReference type="Proteomes" id="UP000036947">
    <property type="component" value="Unassembled WGS sequence"/>
</dbReference>
<dbReference type="GO" id="GO:0016757">
    <property type="term" value="F:glycosyltransferase activity"/>
    <property type="evidence" value="ECO:0007669"/>
    <property type="project" value="UniProtKB-KW"/>
</dbReference>
<evidence type="ECO:0000313" key="3">
    <source>
        <dbReference type="Proteomes" id="UP000036947"/>
    </source>
</evidence>
<dbReference type="InterPro" id="IPR021047">
    <property type="entry name" value="Mannosyltransferase_CMT1"/>
</dbReference>
<evidence type="ECO:0000313" key="2">
    <source>
        <dbReference type="EMBL" id="KND93223.1"/>
    </source>
</evidence>
<name>A0A0L0NGQ8_TOLOC</name>
<gene>
    <name evidence="2" type="ORF">TOPH_02009</name>
</gene>
<evidence type="ECO:0000256" key="1">
    <source>
        <dbReference type="SAM" id="MobiDB-lite"/>
    </source>
</evidence>
<organism evidence="2 3">
    <name type="scientific">Tolypocladium ophioglossoides (strain CBS 100239)</name>
    <name type="common">Snaketongue truffleclub</name>
    <name type="synonym">Elaphocordyceps ophioglossoides</name>
    <dbReference type="NCBI Taxonomy" id="1163406"/>
    <lineage>
        <taxon>Eukaryota</taxon>
        <taxon>Fungi</taxon>
        <taxon>Dikarya</taxon>
        <taxon>Ascomycota</taxon>
        <taxon>Pezizomycotina</taxon>
        <taxon>Sordariomycetes</taxon>
        <taxon>Hypocreomycetidae</taxon>
        <taxon>Hypocreales</taxon>
        <taxon>Ophiocordycipitaceae</taxon>
        <taxon>Tolypocladium</taxon>
    </lineage>
</organism>
<protein>
    <submittedName>
        <fullName evidence="2">Alpha-1,3-mannosyltransferase CMT1</fullName>
    </submittedName>
</protein>
<dbReference type="Pfam" id="PF11735">
    <property type="entry name" value="CAP59_mtransfer"/>
    <property type="match status" value="1"/>
</dbReference>
<feature type="region of interest" description="Disordered" evidence="1">
    <location>
        <begin position="41"/>
        <end position="72"/>
    </location>
</feature>
<proteinExistence type="predicted"/>
<dbReference type="PANTHER" id="PTHR34144:SF5">
    <property type="entry name" value="ALPHA-1,3-MANNOSYLTRANSFERASE CMT1"/>
    <property type="match status" value="1"/>
</dbReference>
<keyword evidence="2" id="KW-0328">Glycosyltransferase</keyword>
<reference evidence="2 3" key="1">
    <citation type="journal article" date="2015" name="BMC Genomics">
        <title>The genome of the truffle-parasite Tolypocladium ophioglossoides and the evolution of antifungal peptaibiotics.</title>
        <authorList>
            <person name="Quandt C.A."/>
            <person name="Bushley K.E."/>
            <person name="Spatafora J.W."/>
        </authorList>
    </citation>
    <scope>NUCLEOTIDE SEQUENCE [LARGE SCALE GENOMIC DNA]</scope>
    <source>
        <strain evidence="2 3">CBS 100239</strain>
    </source>
</reference>
<dbReference type="AlphaFoldDB" id="A0A0L0NGQ8"/>
<dbReference type="OrthoDB" id="262547at2759"/>
<dbReference type="PANTHER" id="PTHR34144">
    <property type="entry name" value="CHROMOSOME 8, WHOLE GENOME SHOTGUN SEQUENCE"/>
    <property type="match status" value="1"/>
</dbReference>
<keyword evidence="3" id="KW-1185">Reference proteome</keyword>
<comment type="caution">
    <text evidence="2">The sequence shown here is derived from an EMBL/GenBank/DDBJ whole genome shotgun (WGS) entry which is preliminary data.</text>
</comment>
<keyword evidence="2" id="KW-0808">Transferase</keyword>
<sequence>MRRRQLLLVAPLISLFFIAGSLYFGRDRLRQLPRPAFLTQHEHEHEKQPQEPVDEPTEAPTRDGQSPRPPAASELLRDNILIALYYTGPILPEAKVTAYLDAILARKPTSLASFHCPVIDIARYESLKTADTSDPSIRYFFALNLRQNLPLLPRLIGSIVEVIRFLGPQHCAVSIAEGNSPDGTGDVLAALRPSLEALGITYSLQSSPIDPSEGDRIVRLAELRNMALQPLLHLSGRANKDTTIIFLNDVAACPDDILELAFQRRNLGADMTCAMDWSHIARDPTFYDVWISRGINGDSFFEIPLDGSWDLAGNLFWNADQTRELFSKHRPFQVFSCWNGAVTFSAQPILENLRFRAANEEAGECFQGEPQLLCKDMWFRGYGKIAVVPTVNLEYSVDHGKKIKEVKGFASDLVAQQNVSDDRIEWQLDPPDRVKCMPSWTNQFWQPWNATLT</sequence>
<accession>A0A0L0NGQ8</accession>
<dbReference type="EMBL" id="LFRF01000004">
    <property type="protein sequence ID" value="KND93223.1"/>
    <property type="molecule type" value="Genomic_DNA"/>
</dbReference>